<evidence type="ECO:0000259" key="2">
    <source>
        <dbReference type="Pfam" id="PF09836"/>
    </source>
</evidence>
<gene>
    <name evidence="3" type="ORF">EL18_00133</name>
</gene>
<dbReference type="AlphaFoldDB" id="A0A084U832"/>
<comment type="caution">
    <text evidence="3">The sequence shown here is derived from an EMBL/GenBank/DDBJ whole genome shotgun (WGS) entry which is preliminary data.</text>
</comment>
<dbReference type="EMBL" id="JMQM01000001">
    <property type="protein sequence ID" value="KFB09118.1"/>
    <property type="molecule type" value="Genomic_DNA"/>
</dbReference>
<evidence type="ECO:0000256" key="1">
    <source>
        <dbReference type="SAM" id="MobiDB-lite"/>
    </source>
</evidence>
<accession>A0A084U832</accession>
<feature type="region of interest" description="Disordered" evidence="1">
    <location>
        <begin position="1"/>
        <end position="31"/>
    </location>
</feature>
<feature type="domain" description="Putative DNA-binding" evidence="2">
    <location>
        <begin position="12"/>
        <end position="101"/>
    </location>
</feature>
<keyword evidence="4" id="KW-1185">Reference proteome</keyword>
<protein>
    <recommendedName>
        <fullName evidence="2">Putative DNA-binding domain-containing protein</fullName>
    </recommendedName>
</protein>
<dbReference type="PATRIC" id="fig|472175.3.peg.137"/>
<organism evidence="3 4">
    <name type="scientific">Nitratireductor basaltis</name>
    <dbReference type="NCBI Taxonomy" id="472175"/>
    <lineage>
        <taxon>Bacteria</taxon>
        <taxon>Pseudomonadati</taxon>
        <taxon>Pseudomonadota</taxon>
        <taxon>Alphaproteobacteria</taxon>
        <taxon>Hyphomicrobiales</taxon>
        <taxon>Phyllobacteriaceae</taxon>
        <taxon>Nitratireductor</taxon>
    </lineage>
</organism>
<name>A0A084U832_9HYPH</name>
<reference evidence="3 4" key="1">
    <citation type="submission" date="2014-05" db="EMBL/GenBank/DDBJ databases">
        <title>Draft Genome Sequence of Nitratireductor basaltis Strain UMTGB225, A Marine Bacterium Isolated from Green Barrel Tunicate.</title>
        <authorList>
            <person name="Gan H.Y."/>
        </authorList>
    </citation>
    <scope>NUCLEOTIDE SEQUENCE [LARGE SCALE GENOMIC DNA]</scope>
    <source>
        <strain evidence="3 4">UMTGB225</strain>
    </source>
</reference>
<dbReference type="eggNOG" id="COG3219">
    <property type="taxonomic scope" value="Bacteria"/>
</dbReference>
<dbReference type="Gene3D" id="1.10.150.690">
    <property type="entry name" value="DUF2063"/>
    <property type="match status" value="1"/>
</dbReference>
<dbReference type="Proteomes" id="UP000053675">
    <property type="component" value="Unassembled WGS sequence"/>
</dbReference>
<sequence length="258" mass="28182">MVTSSETQSYDRDLAKALSTRGASKPERIVGPRGKAAEKRFDVYRNNVSYSIASALLEIYPATARVIAEDNFRRLAAMYVERHPPRSPLLFEYGREMSTFLEGFEPLSHLPYLADLARLERAWLDAYHAADAAPLDGETLASCKPEDLPGLRLTPHPAMRIVASPYAILDIFNANRGSDMTRRRINAANAQTVLVTRPQLTVELAAISSGQAVFLESLSAGKNFAEAIQSAQASEPGFDLASAIALMIERGAMLSPAQ</sequence>
<evidence type="ECO:0000313" key="4">
    <source>
        <dbReference type="Proteomes" id="UP000053675"/>
    </source>
</evidence>
<proteinExistence type="predicted"/>
<dbReference type="Pfam" id="PF09836">
    <property type="entry name" value="DUF2063"/>
    <property type="match status" value="1"/>
</dbReference>
<evidence type="ECO:0000313" key="3">
    <source>
        <dbReference type="EMBL" id="KFB09118.1"/>
    </source>
</evidence>
<dbReference type="InterPro" id="IPR018640">
    <property type="entry name" value="DUF2063"/>
</dbReference>
<dbReference type="STRING" id="472175.EL18_00133"/>
<dbReference type="InterPro" id="IPR044922">
    <property type="entry name" value="DUF2063_N_sf"/>
</dbReference>
<dbReference type="OrthoDB" id="4146344at2"/>
<dbReference type="RefSeq" id="WP_036478714.1">
    <property type="nucleotide sequence ID" value="NZ_JMQM01000001.1"/>
</dbReference>